<feature type="domain" description="Helicase ATP-binding" evidence="5">
    <location>
        <begin position="263"/>
        <end position="424"/>
    </location>
</feature>
<dbReference type="GO" id="GO:0005524">
    <property type="term" value="F:ATP binding"/>
    <property type="evidence" value="ECO:0007669"/>
    <property type="project" value="UniProtKB-KW"/>
</dbReference>
<dbReference type="PANTHER" id="PTHR45766">
    <property type="entry name" value="DNA ANNEALING HELICASE AND ENDONUCLEASE ZRANB3 FAMILY MEMBER"/>
    <property type="match status" value="1"/>
</dbReference>
<reference evidence="7" key="2">
    <citation type="submission" date="2020-09" db="EMBL/GenBank/DDBJ databases">
        <authorList>
            <person name="Sun Q."/>
            <person name="Kim S."/>
        </authorList>
    </citation>
    <scope>NUCLEOTIDE SEQUENCE</scope>
    <source>
        <strain evidence="7">KCTC 42590</strain>
    </source>
</reference>
<dbReference type="InterPro" id="IPR000330">
    <property type="entry name" value="SNF2_N"/>
</dbReference>
<keyword evidence="2" id="KW-0378">Hydrolase</keyword>
<dbReference type="GO" id="GO:0031297">
    <property type="term" value="P:replication fork processing"/>
    <property type="evidence" value="ECO:0007669"/>
    <property type="project" value="TreeGrafter"/>
</dbReference>
<evidence type="ECO:0000256" key="3">
    <source>
        <dbReference type="ARBA" id="ARBA00022806"/>
    </source>
</evidence>
<dbReference type="InterPro" id="IPR049730">
    <property type="entry name" value="SNF2/RAD54-like_C"/>
</dbReference>
<dbReference type="GO" id="GO:0004386">
    <property type="term" value="F:helicase activity"/>
    <property type="evidence" value="ECO:0007669"/>
    <property type="project" value="UniProtKB-KW"/>
</dbReference>
<dbReference type="Pfam" id="PF00176">
    <property type="entry name" value="SNF2-rel_dom"/>
    <property type="match status" value="1"/>
</dbReference>
<evidence type="ECO:0000256" key="1">
    <source>
        <dbReference type="ARBA" id="ARBA00022741"/>
    </source>
</evidence>
<dbReference type="PROSITE" id="PS51194">
    <property type="entry name" value="HELICASE_CTER"/>
    <property type="match status" value="1"/>
</dbReference>
<dbReference type="Proteomes" id="UP000630923">
    <property type="component" value="Unassembled WGS sequence"/>
</dbReference>
<comment type="caution">
    <text evidence="7">The sequence shown here is derived from an EMBL/GenBank/DDBJ whole genome shotgun (WGS) entry which is preliminary data.</text>
</comment>
<evidence type="ECO:0000313" key="8">
    <source>
        <dbReference type="Proteomes" id="UP000630923"/>
    </source>
</evidence>
<evidence type="ECO:0000259" key="5">
    <source>
        <dbReference type="PROSITE" id="PS51192"/>
    </source>
</evidence>
<sequence length="1089" mass="123973">MAIIDNINNKLGDELKQSLKNAGKLRVAASCFSIYAFEALKNELQIIDGLEFIFTAPTFTPNQAADKMRKEKREFFIPKVGRESSLYGSEFEIKLRNKLTQRAIARECAAWIRRKATFKSNNSKASMPQFACIEGKDRNSAFMPLNGFTAVDLGYEQGNAVFNYVHKIEEPTQAATYLQTFDQIWHDTEKLEDVTEIICEHIESVYQENSPERIYFQILYNIFNEFLDDINEDVLPNDLTGYQDSLIWKKLFNYQRDAATGLINKLETYNGCILADSVGLGKTFTALAVMKYYELRNKSVLLLCPKKLADNWLTYNRNQKNNIFAGDRFNYDVLCHTDLSRDSGDSFGTNLALINWGNYDLVVIDESHNFRNNDVYKDKETRYQKLMNQVIKAGVKTKVLMLSATPVNNRFTDLRNQLALAYEGHSDDLSQKLKTSTSIENIFKRAQAAFNEWSNLPPERRTAETILKALDFDFFELLDSVTIARSRKHIETFYDTKDIGKFPERLKPKSHRCPLTTRTDVMGLNDIVGQLSLLKLCVYAPISYILPSRLAKYEDLYDTEVEGGKGKLRQADRERSLQALMTTNLLKRLESSVEAFRLTLNALKENHSNTLRAIEGFNASGSAIDIDDYTAGLGGLEADDDDLSGLGEFTVGKKIQISLADMDVKSWEHDLKADMTLIDDLLQNMRKIAPEDDAKLQHLHAQINDKINNPINTGNKKVIIFTAFADTAEYLYKNLAPAMLSQHRLNSAILTGNRYTSNLGKFYDFTSLLTLFSPKSKEKHILFPNDTNELDILIGTDCISEGQNLQDCDYLINYDIHWNPVRIIQRFGRVDRIGSPNDKIQLVNYWPDITLDDYINLKERVENRMVIADVTATGDDNVLTAKSSEIAYRKDQLRRLQDEVIELEDVKTGVSITDLGLNDFRMDLLNYVKENGDLSDMPKGMHAVVPVNEDKGLQEGAIFALRNINHEVNVNQQNRLHPYYLVYINKDGQIIADHTEVKRLLDLIRTSCKGKSEPIKDICKIFNDHTDDGRDMQEYSDLLTQSIQSMIEVKDERDIDSLFSGGKTTALINTIAGLDDFELIAFIVIQGDA</sequence>
<proteinExistence type="predicted"/>
<dbReference type="Pfam" id="PF00271">
    <property type="entry name" value="Helicase_C"/>
    <property type="match status" value="1"/>
</dbReference>
<dbReference type="GO" id="GO:0006281">
    <property type="term" value="P:DNA repair"/>
    <property type="evidence" value="ECO:0007669"/>
    <property type="project" value="TreeGrafter"/>
</dbReference>
<keyword evidence="3 7" id="KW-0347">Helicase</keyword>
<evidence type="ECO:0000313" key="7">
    <source>
        <dbReference type="EMBL" id="GHF12489.1"/>
    </source>
</evidence>
<dbReference type="PROSITE" id="PS51192">
    <property type="entry name" value="HELICASE_ATP_BIND_1"/>
    <property type="match status" value="1"/>
</dbReference>
<dbReference type="InterPro" id="IPR038718">
    <property type="entry name" value="SNF2-like_sf"/>
</dbReference>
<dbReference type="PANTHER" id="PTHR45766:SF6">
    <property type="entry name" value="SWI_SNF-RELATED MATRIX-ASSOCIATED ACTIN-DEPENDENT REGULATOR OF CHROMATIN SUBFAMILY A-LIKE PROTEIN 1"/>
    <property type="match status" value="1"/>
</dbReference>
<protein>
    <submittedName>
        <fullName evidence="7">Helicase</fullName>
    </submittedName>
</protein>
<keyword evidence="8" id="KW-1185">Reference proteome</keyword>
<evidence type="ECO:0000256" key="2">
    <source>
        <dbReference type="ARBA" id="ARBA00022801"/>
    </source>
</evidence>
<keyword evidence="1" id="KW-0547">Nucleotide-binding</keyword>
<dbReference type="InterPro" id="IPR001650">
    <property type="entry name" value="Helicase_C-like"/>
</dbReference>
<dbReference type="InterPro" id="IPR014001">
    <property type="entry name" value="Helicase_ATP-bd"/>
</dbReference>
<keyword evidence="4" id="KW-0067">ATP-binding</keyword>
<dbReference type="SMART" id="SM00490">
    <property type="entry name" value="HELICc"/>
    <property type="match status" value="1"/>
</dbReference>
<dbReference type="RefSeq" id="WP_191249800.1">
    <property type="nucleotide sequence ID" value="NZ_BNCI01000001.1"/>
</dbReference>
<dbReference type="AlphaFoldDB" id="A0A919AKQ4"/>
<dbReference type="EMBL" id="BNCI01000001">
    <property type="protein sequence ID" value="GHF12489.1"/>
    <property type="molecule type" value="Genomic_DNA"/>
</dbReference>
<evidence type="ECO:0000256" key="4">
    <source>
        <dbReference type="ARBA" id="ARBA00022840"/>
    </source>
</evidence>
<dbReference type="CDD" id="cd18011">
    <property type="entry name" value="DEXDc_RapA"/>
    <property type="match status" value="1"/>
</dbReference>
<organism evidence="7 8">
    <name type="scientific">Kordiimonas sediminis</name>
    <dbReference type="NCBI Taxonomy" id="1735581"/>
    <lineage>
        <taxon>Bacteria</taxon>
        <taxon>Pseudomonadati</taxon>
        <taxon>Pseudomonadota</taxon>
        <taxon>Alphaproteobacteria</taxon>
        <taxon>Kordiimonadales</taxon>
        <taxon>Kordiimonadaceae</taxon>
        <taxon>Kordiimonas</taxon>
    </lineage>
</organism>
<dbReference type="InterPro" id="IPR057342">
    <property type="entry name" value="DEXDc_RapA"/>
</dbReference>
<feature type="domain" description="Helicase C-terminal" evidence="6">
    <location>
        <begin position="702"/>
        <end position="879"/>
    </location>
</feature>
<dbReference type="Gene3D" id="3.40.50.300">
    <property type="entry name" value="P-loop containing nucleotide triphosphate hydrolases"/>
    <property type="match status" value="1"/>
</dbReference>
<dbReference type="GO" id="GO:0016787">
    <property type="term" value="F:hydrolase activity"/>
    <property type="evidence" value="ECO:0007669"/>
    <property type="project" value="UniProtKB-KW"/>
</dbReference>
<evidence type="ECO:0000259" key="6">
    <source>
        <dbReference type="PROSITE" id="PS51194"/>
    </source>
</evidence>
<dbReference type="InterPro" id="IPR027417">
    <property type="entry name" value="P-loop_NTPase"/>
</dbReference>
<accession>A0A919AKQ4</accession>
<dbReference type="SUPFAM" id="SSF52540">
    <property type="entry name" value="P-loop containing nucleoside triphosphate hydrolases"/>
    <property type="match status" value="2"/>
</dbReference>
<name>A0A919AKQ4_9PROT</name>
<dbReference type="SMART" id="SM00487">
    <property type="entry name" value="DEXDc"/>
    <property type="match status" value="1"/>
</dbReference>
<gene>
    <name evidence="7" type="ORF">GCM10017044_03050</name>
</gene>
<reference evidence="7" key="1">
    <citation type="journal article" date="2014" name="Int. J. Syst. Evol. Microbiol.">
        <title>Complete genome sequence of Corynebacterium casei LMG S-19264T (=DSM 44701T), isolated from a smear-ripened cheese.</title>
        <authorList>
            <consortium name="US DOE Joint Genome Institute (JGI-PGF)"/>
            <person name="Walter F."/>
            <person name="Albersmeier A."/>
            <person name="Kalinowski J."/>
            <person name="Ruckert C."/>
        </authorList>
    </citation>
    <scope>NUCLEOTIDE SEQUENCE</scope>
    <source>
        <strain evidence="7">KCTC 42590</strain>
    </source>
</reference>
<dbReference type="CDD" id="cd18793">
    <property type="entry name" value="SF2_C_SNF"/>
    <property type="match status" value="1"/>
</dbReference>
<dbReference type="CDD" id="cd10311">
    <property type="entry name" value="PLDc_N_DEXD_c"/>
    <property type="match status" value="1"/>
</dbReference>
<dbReference type="Gene3D" id="3.40.50.10810">
    <property type="entry name" value="Tandem AAA-ATPase domain"/>
    <property type="match status" value="1"/>
</dbReference>